<sequence length="291" mass="32555">MKDTTGDKWFYAVNYVLLSLIGLTCLFPLVHVAALSLSDSGAIMSGLVTIWPRGWTLDAYEMLFKGTNVIGAFGNSLLITLVGVALSMLLTMLAAYPLSRRYFYARRAFTLLMVFTMLFGAGIIPTYLVVKGLGLINTYFAIWLPALVSTYNMLVMKSFFENLPEELQEAARIDGCGELRLLARIMLPLSLPMIATLSLFYGVYYWNAFMNVLIYINDTDKYNLSVLVQQMIRSQQITQEMVSFQPEEAARMTPEAIKSAGVVVMIVPMLLVYPFLQKYFVKGVLIGSVKG</sequence>
<dbReference type="GO" id="GO:0055085">
    <property type="term" value="P:transmembrane transport"/>
    <property type="evidence" value="ECO:0007669"/>
    <property type="project" value="InterPro"/>
</dbReference>
<feature type="transmembrane region" description="Helical" evidence="7">
    <location>
        <begin position="108"/>
        <end position="128"/>
    </location>
</feature>
<evidence type="ECO:0000259" key="8">
    <source>
        <dbReference type="PROSITE" id="PS50928"/>
    </source>
</evidence>
<gene>
    <name evidence="9" type="ORF">IDH44_03145</name>
</gene>
<dbReference type="EMBL" id="JACXIZ010000008">
    <property type="protein sequence ID" value="MBD2844172.1"/>
    <property type="molecule type" value="Genomic_DNA"/>
</dbReference>
<evidence type="ECO:0000256" key="5">
    <source>
        <dbReference type="ARBA" id="ARBA00022989"/>
    </source>
</evidence>
<evidence type="ECO:0000313" key="9">
    <source>
        <dbReference type="EMBL" id="MBD2844172.1"/>
    </source>
</evidence>
<feature type="transmembrane region" description="Helical" evidence="7">
    <location>
        <begin position="12"/>
        <end position="34"/>
    </location>
</feature>
<feature type="domain" description="ABC transmembrane type-1" evidence="8">
    <location>
        <begin position="73"/>
        <end position="276"/>
    </location>
</feature>
<accession>A0A927GQV8</accession>
<dbReference type="InterPro" id="IPR000515">
    <property type="entry name" value="MetI-like"/>
</dbReference>
<keyword evidence="4 7" id="KW-0812">Transmembrane</keyword>
<comment type="similarity">
    <text evidence="7">Belongs to the binding-protein-dependent transport system permease family.</text>
</comment>
<dbReference type="Gene3D" id="1.10.3720.10">
    <property type="entry name" value="MetI-like"/>
    <property type="match status" value="1"/>
</dbReference>
<comment type="subcellular location">
    <subcellularLocation>
        <location evidence="1 7">Cell membrane</location>
        <topology evidence="1 7">Multi-pass membrane protein</topology>
    </subcellularLocation>
</comment>
<dbReference type="CDD" id="cd06261">
    <property type="entry name" value="TM_PBP2"/>
    <property type="match status" value="1"/>
</dbReference>
<keyword evidence="2 7" id="KW-0813">Transport</keyword>
<dbReference type="GO" id="GO:0005886">
    <property type="term" value="C:plasma membrane"/>
    <property type="evidence" value="ECO:0007669"/>
    <property type="project" value="UniProtKB-SubCell"/>
</dbReference>
<dbReference type="Proteomes" id="UP000621560">
    <property type="component" value="Unassembled WGS sequence"/>
</dbReference>
<evidence type="ECO:0000256" key="3">
    <source>
        <dbReference type="ARBA" id="ARBA00022475"/>
    </source>
</evidence>
<proteinExistence type="inferred from homology"/>
<feature type="transmembrane region" description="Helical" evidence="7">
    <location>
        <begin position="72"/>
        <end position="96"/>
    </location>
</feature>
<dbReference type="PROSITE" id="PS50928">
    <property type="entry name" value="ABC_TM1"/>
    <property type="match status" value="1"/>
</dbReference>
<evidence type="ECO:0000256" key="6">
    <source>
        <dbReference type="ARBA" id="ARBA00023136"/>
    </source>
</evidence>
<dbReference type="PANTHER" id="PTHR43744">
    <property type="entry name" value="ABC TRANSPORTER PERMEASE PROTEIN MG189-RELATED-RELATED"/>
    <property type="match status" value="1"/>
</dbReference>
<keyword evidence="10" id="KW-1185">Reference proteome</keyword>
<evidence type="ECO:0000256" key="1">
    <source>
        <dbReference type="ARBA" id="ARBA00004651"/>
    </source>
</evidence>
<evidence type="ECO:0000313" key="10">
    <source>
        <dbReference type="Proteomes" id="UP000621560"/>
    </source>
</evidence>
<feature type="transmembrane region" description="Helical" evidence="7">
    <location>
        <begin position="181"/>
        <end position="206"/>
    </location>
</feature>
<feature type="transmembrane region" description="Helical" evidence="7">
    <location>
        <begin position="256"/>
        <end position="276"/>
    </location>
</feature>
<name>A0A927GQV8_9BACL</name>
<dbReference type="PANTHER" id="PTHR43744:SF9">
    <property type="entry name" value="POLYGALACTURONAN_RHAMNOGALACTURONAN TRANSPORT SYSTEM PERMEASE PROTEIN YTCP"/>
    <property type="match status" value="1"/>
</dbReference>
<evidence type="ECO:0000256" key="7">
    <source>
        <dbReference type="RuleBase" id="RU363032"/>
    </source>
</evidence>
<reference evidence="9" key="1">
    <citation type="submission" date="2020-09" db="EMBL/GenBank/DDBJ databases">
        <title>A novel bacterium of genus Paenibacillus, isolated from South China Sea.</title>
        <authorList>
            <person name="Huang H."/>
            <person name="Mo K."/>
            <person name="Hu Y."/>
        </authorList>
    </citation>
    <scope>NUCLEOTIDE SEQUENCE</scope>
    <source>
        <strain evidence="9">IB182496</strain>
    </source>
</reference>
<dbReference type="RefSeq" id="WP_190914615.1">
    <property type="nucleotide sequence ID" value="NZ_JACXIZ010000008.1"/>
</dbReference>
<evidence type="ECO:0000256" key="4">
    <source>
        <dbReference type="ARBA" id="ARBA00022692"/>
    </source>
</evidence>
<protein>
    <submittedName>
        <fullName evidence="9">Carbohydrate ABC transporter permease</fullName>
    </submittedName>
</protein>
<keyword evidence="3" id="KW-1003">Cell membrane</keyword>
<keyword evidence="5 7" id="KW-1133">Transmembrane helix</keyword>
<dbReference type="AlphaFoldDB" id="A0A927GQV8"/>
<dbReference type="InterPro" id="IPR035906">
    <property type="entry name" value="MetI-like_sf"/>
</dbReference>
<evidence type="ECO:0000256" key="2">
    <source>
        <dbReference type="ARBA" id="ARBA00022448"/>
    </source>
</evidence>
<dbReference type="SUPFAM" id="SSF161098">
    <property type="entry name" value="MetI-like"/>
    <property type="match status" value="1"/>
</dbReference>
<dbReference type="Pfam" id="PF00528">
    <property type="entry name" value="BPD_transp_1"/>
    <property type="match status" value="1"/>
</dbReference>
<comment type="caution">
    <text evidence="9">The sequence shown here is derived from an EMBL/GenBank/DDBJ whole genome shotgun (WGS) entry which is preliminary data.</text>
</comment>
<organism evidence="9 10">
    <name type="scientific">Paenibacillus sabuli</name>
    <dbReference type="NCBI Taxonomy" id="2772509"/>
    <lineage>
        <taxon>Bacteria</taxon>
        <taxon>Bacillati</taxon>
        <taxon>Bacillota</taxon>
        <taxon>Bacilli</taxon>
        <taxon>Bacillales</taxon>
        <taxon>Paenibacillaceae</taxon>
        <taxon>Paenibacillus</taxon>
    </lineage>
</organism>
<keyword evidence="6 7" id="KW-0472">Membrane</keyword>